<protein>
    <submittedName>
        <fullName evidence="1">ATP-NAD kinase-like domain-containing protein</fullName>
    </submittedName>
</protein>
<accession>A0ACC0UEY4</accession>
<keyword evidence="2" id="KW-1185">Reference proteome</keyword>
<name>A0ACC0UEY4_9AGAM</name>
<dbReference type="Proteomes" id="UP001207468">
    <property type="component" value="Unassembled WGS sequence"/>
</dbReference>
<gene>
    <name evidence="1" type="ORF">F5148DRAFT_1185938</name>
</gene>
<sequence>MTTMPVTTPRLLELTSVTKQPIRFSFNDTFFTIRDPSKNAPTVHVPLTHVVWVGITGSIVDAHVLVTTRAGRDLVKISGSFQGDDTEANATATAWVQAVMSAAYPDLKIQRRLFVVINPHGGPGKAASLFKRKVEPILKAARCTYKVVSTEYHGHASKVASEIALDDFDAVVTVSGDGTLHELINGFSKHKHPMKAFRMPIAPIPAGSGNATSLNLLGTKDGLDVASATLNAVKGRPMAIDLLSILQSGKRTFSFLSQCVGLMADLDLGTEHLRWMGSNRFVYGYLRGVMSRKAYPFAISIKTGMSQKGAMVDALQEYNNSAPHYDVPRVEEESTTDLPPLKYVDEHDGWTSLDGPILFMYAGKGPLVSPELMQFPVAVPNDGMVDLVIQGRLSRSEMLKGFDGAEKGSIYWQDKAQYFKASAYRLKPLLKDGNLSIDGERFPFEEYYAEVHRGLATVLSMRGRYSVDFTLKPPGTT</sequence>
<evidence type="ECO:0000313" key="1">
    <source>
        <dbReference type="EMBL" id="KAI9509619.1"/>
    </source>
</evidence>
<evidence type="ECO:0000313" key="2">
    <source>
        <dbReference type="Proteomes" id="UP001207468"/>
    </source>
</evidence>
<proteinExistence type="predicted"/>
<organism evidence="1 2">
    <name type="scientific">Russula earlei</name>
    <dbReference type="NCBI Taxonomy" id="71964"/>
    <lineage>
        <taxon>Eukaryota</taxon>
        <taxon>Fungi</taxon>
        <taxon>Dikarya</taxon>
        <taxon>Basidiomycota</taxon>
        <taxon>Agaricomycotina</taxon>
        <taxon>Agaricomycetes</taxon>
        <taxon>Russulales</taxon>
        <taxon>Russulaceae</taxon>
        <taxon>Russula</taxon>
    </lineage>
</organism>
<comment type="caution">
    <text evidence="1">The sequence shown here is derived from an EMBL/GenBank/DDBJ whole genome shotgun (WGS) entry which is preliminary data.</text>
</comment>
<dbReference type="EMBL" id="JAGFNK010000059">
    <property type="protein sequence ID" value="KAI9509619.1"/>
    <property type="molecule type" value="Genomic_DNA"/>
</dbReference>
<reference evidence="1" key="1">
    <citation type="submission" date="2021-03" db="EMBL/GenBank/DDBJ databases">
        <title>Evolutionary priming and transition to the ectomycorrhizal habit in an iconic lineage of mushroom-forming fungi: is preadaptation a requirement?</title>
        <authorList>
            <consortium name="DOE Joint Genome Institute"/>
            <person name="Looney B.P."/>
            <person name="Miyauchi S."/>
            <person name="Morin E."/>
            <person name="Drula E."/>
            <person name="Courty P.E."/>
            <person name="Chicoki N."/>
            <person name="Fauchery L."/>
            <person name="Kohler A."/>
            <person name="Kuo A."/>
            <person name="LaButti K."/>
            <person name="Pangilinan J."/>
            <person name="Lipzen A."/>
            <person name="Riley R."/>
            <person name="Andreopoulos W."/>
            <person name="He G."/>
            <person name="Johnson J."/>
            <person name="Barry K.W."/>
            <person name="Grigoriev I.V."/>
            <person name="Nagy L."/>
            <person name="Hibbett D."/>
            <person name="Henrissat B."/>
            <person name="Matheny P.B."/>
            <person name="Labbe J."/>
            <person name="Martin A.F."/>
        </authorList>
    </citation>
    <scope>NUCLEOTIDE SEQUENCE</scope>
    <source>
        <strain evidence="1">BPL698</strain>
    </source>
</reference>